<sequence>MYKQIKLNIISNAIFLKLKSLYDQEVLLKENILFGQLEDIKKITGTEENLNPNVTLKLIQDLVKCENGGLLNSIKYIEHRQYTDGNQKLKYVKYGKWTLVHTNSTHDSHGTALLLSEKVMQRVLSIDQLSPRIIYAHIDGNPKYCVLSEYAPTELAISNEKEKFYNDLKDFLLSLPQQTTTILAGDFNARIGDDKHEVFPNIVGKHCFYENTNEND</sequence>
<dbReference type="InterPro" id="IPR036691">
    <property type="entry name" value="Endo/exonu/phosph_ase_sf"/>
</dbReference>
<accession>A0A813M9U7</accession>
<dbReference type="Proteomes" id="UP000663879">
    <property type="component" value="Unassembled WGS sequence"/>
</dbReference>
<name>A0A813M9U7_9BILA</name>
<evidence type="ECO:0000313" key="2">
    <source>
        <dbReference type="Proteomes" id="UP000663879"/>
    </source>
</evidence>
<dbReference type="EMBL" id="CAJNOC010000097">
    <property type="protein sequence ID" value="CAF0714685.1"/>
    <property type="molecule type" value="Genomic_DNA"/>
</dbReference>
<protein>
    <recommendedName>
        <fullName evidence="3">Endonuclease/exonuclease/phosphatase domain-containing protein</fullName>
    </recommendedName>
</protein>
<organism evidence="1 2">
    <name type="scientific">Brachionus calyciflorus</name>
    <dbReference type="NCBI Taxonomy" id="104777"/>
    <lineage>
        <taxon>Eukaryota</taxon>
        <taxon>Metazoa</taxon>
        <taxon>Spiralia</taxon>
        <taxon>Gnathifera</taxon>
        <taxon>Rotifera</taxon>
        <taxon>Eurotatoria</taxon>
        <taxon>Monogononta</taxon>
        <taxon>Pseudotrocha</taxon>
        <taxon>Ploima</taxon>
        <taxon>Brachionidae</taxon>
        <taxon>Brachionus</taxon>
    </lineage>
</organism>
<dbReference type="OrthoDB" id="410381at2759"/>
<evidence type="ECO:0000313" key="1">
    <source>
        <dbReference type="EMBL" id="CAF0714685.1"/>
    </source>
</evidence>
<proteinExistence type="predicted"/>
<gene>
    <name evidence="1" type="ORF">OXX778_LOCUS1495</name>
</gene>
<comment type="caution">
    <text evidence="1">The sequence shown here is derived from an EMBL/GenBank/DDBJ whole genome shotgun (WGS) entry which is preliminary data.</text>
</comment>
<dbReference type="SUPFAM" id="SSF56219">
    <property type="entry name" value="DNase I-like"/>
    <property type="match status" value="1"/>
</dbReference>
<evidence type="ECO:0008006" key="3">
    <source>
        <dbReference type="Google" id="ProtNLM"/>
    </source>
</evidence>
<dbReference type="Gene3D" id="3.60.10.10">
    <property type="entry name" value="Endonuclease/exonuclease/phosphatase"/>
    <property type="match status" value="1"/>
</dbReference>
<keyword evidence="2" id="KW-1185">Reference proteome</keyword>
<dbReference type="AlphaFoldDB" id="A0A813M9U7"/>
<reference evidence="1" key="1">
    <citation type="submission" date="2021-02" db="EMBL/GenBank/DDBJ databases">
        <authorList>
            <person name="Nowell W R."/>
        </authorList>
    </citation>
    <scope>NUCLEOTIDE SEQUENCE</scope>
    <source>
        <strain evidence="1">Ploen Becks lab</strain>
    </source>
</reference>